<sequence>MEETRMPVPSAPRPRQLDLARRHYTDVRVGVKLGSAVQYIVNLPAGGFSAGIEVYPDRMDLTEAQQTAVVLSAPAKGSTFVLRRADAGAYYGTFIDAEGLTYRGFLLGDTQAVLDWMRGIGAAQLSDGPAVLEQFSATLN</sequence>
<dbReference type="AlphaFoldDB" id="A0AAE3XC35"/>
<evidence type="ECO:0000313" key="1">
    <source>
        <dbReference type="EMBL" id="MDR6218204.1"/>
    </source>
</evidence>
<dbReference type="Proteomes" id="UP001185331">
    <property type="component" value="Unassembled WGS sequence"/>
</dbReference>
<gene>
    <name evidence="1" type="ORF">J2Y00_001767</name>
</gene>
<evidence type="ECO:0000313" key="2">
    <source>
        <dbReference type="Proteomes" id="UP001185331"/>
    </source>
</evidence>
<reference evidence="1" key="1">
    <citation type="submission" date="2023-07" db="EMBL/GenBank/DDBJ databases">
        <title>Sorghum-associated microbial communities from plants grown in Nebraska, USA.</title>
        <authorList>
            <person name="Schachtman D."/>
        </authorList>
    </citation>
    <scope>NUCLEOTIDE SEQUENCE</scope>
    <source>
        <strain evidence="1">BE330</strain>
    </source>
</reference>
<comment type="caution">
    <text evidence="1">The sequence shown here is derived from an EMBL/GenBank/DDBJ whole genome shotgun (WGS) entry which is preliminary data.</text>
</comment>
<proteinExistence type="predicted"/>
<dbReference type="RefSeq" id="WP_309854415.1">
    <property type="nucleotide sequence ID" value="NZ_JAVDQJ010000005.1"/>
</dbReference>
<organism evidence="1 2">
    <name type="scientific">Deinococcus soli</name>
    <name type="common">ex Cha et al. 2016</name>
    <dbReference type="NCBI Taxonomy" id="1309411"/>
    <lineage>
        <taxon>Bacteria</taxon>
        <taxon>Thermotogati</taxon>
        <taxon>Deinococcota</taxon>
        <taxon>Deinococci</taxon>
        <taxon>Deinococcales</taxon>
        <taxon>Deinococcaceae</taxon>
        <taxon>Deinococcus</taxon>
    </lineage>
</organism>
<name>A0AAE3XC35_9DEIO</name>
<accession>A0AAE3XC35</accession>
<protein>
    <submittedName>
        <fullName evidence="1">Uncharacterized protein</fullName>
    </submittedName>
</protein>
<dbReference type="EMBL" id="JAVDQK010000004">
    <property type="protein sequence ID" value="MDR6218204.1"/>
    <property type="molecule type" value="Genomic_DNA"/>
</dbReference>